<sequence>MFATTRSSTLARRVQVVQRALRLETRTVARAQRDWSTLLADLEHDPRPIVVTAANRPTFTIVAVNEKWVELCGFSHAEAIGNSLSLIQGPRTDKLVAKEASRNLAVSRAPSVGFEIVNYTKDGRPFVNTVQVSPVDVAIDGKVTPMFVGALSFKAWHADDAAPIAVEPAPAAAVSTFSLVDSLLLSGKSVEPARAARLAGARTTYDLKRLHNGLAF</sequence>
<dbReference type="Proteomes" id="UP000751190">
    <property type="component" value="Unassembled WGS sequence"/>
</dbReference>
<accession>A0A8J6CBY8</accession>
<dbReference type="AlphaFoldDB" id="A0A8J6CBY8"/>
<keyword evidence="3" id="KW-1185">Reference proteome</keyword>
<reference evidence="2" key="1">
    <citation type="submission" date="2021-05" db="EMBL/GenBank/DDBJ databases">
        <title>The genome of the haptophyte Pavlova lutheri (Diacronema luteri, Pavlovales) - a model for lipid biosynthesis in eukaryotic algae.</title>
        <authorList>
            <person name="Hulatt C.J."/>
            <person name="Posewitz M.C."/>
        </authorList>
    </citation>
    <scope>NUCLEOTIDE SEQUENCE</scope>
    <source>
        <strain evidence="2">NIVA-4/92</strain>
    </source>
</reference>
<dbReference type="OrthoDB" id="432483at2759"/>
<dbReference type="NCBIfam" id="TIGR00229">
    <property type="entry name" value="sensory_box"/>
    <property type="match status" value="1"/>
</dbReference>
<comment type="caution">
    <text evidence="2">The sequence shown here is derived from an EMBL/GenBank/DDBJ whole genome shotgun (WGS) entry which is preliminary data.</text>
</comment>
<protein>
    <recommendedName>
        <fullName evidence="1">PAS domain-containing protein</fullName>
    </recommendedName>
</protein>
<dbReference type="InterPro" id="IPR035965">
    <property type="entry name" value="PAS-like_dom_sf"/>
</dbReference>
<dbReference type="Pfam" id="PF13426">
    <property type="entry name" value="PAS_9"/>
    <property type="match status" value="1"/>
</dbReference>
<name>A0A8J6CBY8_DIALT</name>
<dbReference type="SUPFAM" id="SSF55785">
    <property type="entry name" value="PYP-like sensor domain (PAS domain)"/>
    <property type="match status" value="1"/>
</dbReference>
<dbReference type="CDD" id="cd00130">
    <property type="entry name" value="PAS"/>
    <property type="match status" value="1"/>
</dbReference>
<evidence type="ECO:0000313" key="2">
    <source>
        <dbReference type="EMBL" id="KAG8461978.1"/>
    </source>
</evidence>
<gene>
    <name evidence="2" type="ORF">KFE25_013997</name>
</gene>
<dbReference type="Gene3D" id="3.30.450.20">
    <property type="entry name" value="PAS domain"/>
    <property type="match status" value="1"/>
</dbReference>
<evidence type="ECO:0000259" key="1">
    <source>
        <dbReference type="Pfam" id="PF13426"/>
    </source>
</evidence>
<dbReference type="EMBL" id="JAGTXO010000023">
    <property type="protein sequence ID" value="KAG8461978.1"/>
    <property type="molecule type" value="Genomic_DNA"/>
</dbReference>
<evidence type="ECO:0000313" key="3">
    <source>
        <dbReference type="Proteomes" id="UP000751190"/>
    </source>
</evidence>
<feature type="domain" description="PAS" evidence="1">
    <location>
        <begin position="51"/>
        <end position="144"/>
    </location>
</feature>
<organism evidence="2 3">
    <name type="scientific">Diacronema lutheri</name>
    <name type="common">Unicellular marine alga</name>
    <name type="synonym">Monochrysis lutheri</name>
    <dbReference type="NCBI Taxonomy" id="2081491"/>
    <lineage>
        <taxon>Eukaryota</taxon>
        <taxon>Haptista</taxon>
        <taxon>Haptophyta</taxon>
        <taxon>Pavlovophyceae</taxon>
        <taxon>Pavlovales</taxon>
        <taxon>Pavlovaceae</taxon>
        <taxon>Diacronema</taxon>
    </lineage>
</organism>
<dbReference type="InterPro" id="IPR000014">
    <property type="entry name" value="PAS"/>
</dbReference>
<proteinExistence type="predicted"/>